<dbReference type="AlphaFoldDB" id="V6SRN4"/>
<dbReference type="EMBL" id="AVGG01000005">
    <property type="protein sequence ID" value="ESU28847.1"/>
    <property type="molecule type" value="Genomic_DNA"/>
</dbReference>
<dbReference type="STRING" id="1341181.FLJC2902T_14440"/>
<gene>
    <name evidence="2" type="ORF">FLJC2902T_14440</name>
</gene>
<feature type="domain" description="SnoaL-like" evidence="1">
    <location>
        <begin position="8"/>
        <end position="107"/>
    </location>
</feature>
<dbReference type="InterPro" id="IPR032710">
    <property type="entry name" value="NTF2-like_dom_sf"/>
</dbReference>
<name>V6SRN4_9FLAO</name>
<evidence type="ECO:0000313" key="2">
    <source>
        <dbReference type="EMBL" id="ESU28847.1"/>
    </source>
</evidence>
<dbReference type="Gene3D" id="3.10.450.50">
    <property type="match status" value="1"/>
</dbReference>
<accession>V6SRN4</accession>
<organism evidence="2 3">
    <name type="scientific">Flavobacterium limnosediminis JC2902</name>
    <dbReference type="NCBI Taxonomy" id="1341181"/>
    <lineage>
        <taxon>Bacteria</taxon>
        <taxon>Pseudomonadati</taxon>
        <taxon>Bacteroidota</taxon>
        <taxon>Flavobacteriia</taxon>
        <taxon>Flavobacteriales</taxon>
        <taxon>Flavobacteriaceae</taxon>
        <taxon>Flavobacterium</taxon>
    </lineage>
</organism>
<comment type="caution">
    <text evidence="2">The sequence shown here is derived from an EMBL/GenBank/DDBJ whole genome shotgun (WGS) entry which is preliminary data.</text>
</comment>
<dbReference type="InterPro" id="IPR037401">
    <property type="entry name" value="SnoaL-like"/>
</dbReference>
<dbReference type="RefSeq" id="WP_023579083.1">
    <property type="nucleotide sequence ID" value="NZ_AVGG01000005.1"/>
</dbReference>
<dbReference type="PATRIC" id="fig|1341181.4.peg.1422"/>
<reference evidence="2 3" key="1">
    <citation type="submission" date="2013-08" db="EMBL/GenBank/DDBJ databases">
        <title>Flavobacterium limnosediminis JC2902 genome sequencing.</title>
        <authorList>
            <person name="Lee K."/>
            <person name="Yi H."/>
            <person name="Park S."/>
            <person name="Chun J."/>
        </authorList>
    </citation>
    <scope>NUCLEOTIDE SEQUENCE [LARGE SCALE GENOMIC DNA]</scope>
    <source>
        <strain evidence="2 3">JC2902</strain>
    </source>
</reference>
<protein>
    <recommendedName>
        <fullName evidence="1">SnoaL-like domain-containing protein</fullName>
    </recommendedName>
</protein>
<keyword evidence="3" id="KW-1185">Reference proteome</keyword>
<evidence type="ECO:0000313" key="3">
    <source>
        <dbReference type="Proteomes" id="UP000018004"/>
    </source>
</evidence>
<dbReference type="eggNOG" id="COG3631">
    <property type="taxonomic scope" value="Bacteria"/>
</dbReference>
<dbReference type="SUPFAM" id="SSF54427">
    <property type="entry name" value="NTF2-like"/>
    <property type="match status" value="1"/>
</dbReference>
<dbReference type="Pfam" id="PF12680">
    <property type="entry name" value="SnoaL_2"/>
    <property type="match status" value="1"/>
</dbReference>
<dbReference type="Proteomes" id="UP000018004">
    <property type="component" value="Unassembled WGS sequence"/>
</dbReference>
<evidence type="ECO:0000259" key="1">
    <source>
        <dbReference type="Pfam" id="PF12680"/>
    </source>
</evidence>
<dbReference type="OrthoDB" id="6692273at2"/>
<proteinExistence type="predicted"/>
<sequence>MTENKQTIQNYIDGFIASDHHKILSCLTDDVTWDIPGMFSISGKEAFDKEIENDNFEGSPTIQIIRMVEENDIVIAEGAVQGKMKNGGLLDALFCDVFHMRGGKIKHLTSYLMNK</sequence>